<dbReference type="SUPFAM" id="SSF53448">
    <property type="entry name" value="Nucleotide-diphospho-sugar transferases"/>
    <property type="match status" value="1"/>
</dbReference>
<evidence type="ECO:0000259" key="18">
    <source>
        <dbReference type="SMART" id="SM00458"/>
    </source>
</evidence>
<comment type="pathway">
    <text evidence="3 17">Protein modification; protein glycosylation.</text>
</comment>
<evidence type="ECO:0000256" key="12">
    <source>
        <dbReference type="ARBA" id="ARBA00023034"/>
    </source>
</evidence>
<dbReference type="GO" id="GO:0046872">
    <property type="term" value="F:metal ion binding"/>
    <property type="evidence" value="ECO:0007669"/>
    <property type="project" value="UniProtKB-KW"/>
</dbReference>
<dbReference type="AlphaFoldDB" id="A0A0N5AKT2"/>
<keyword evidence="14 17" id="KW-1015">Disulfide bond</keyword>
<keyword evidence="19" id="KW-1185">Reference proteome</keyword>
<dbReference type="SMART" id="SM00458">
    <property type="entry name" value="RICIN"/>
    <property type="match status" value="1"/>
</dbReference>
<evidence type="ECO:0000256" key="8">
    <source>
        <dbReference type="ARBA" id="ARBA00022723"/>
    </source>
</evidence>
<keyword evidence="13" id="KW-0472">Membrane</keyword>
<keyword evidence="10" id="KW-0735">Signal-anchor</keyword>
<comment type="cofactor">
    <cofactor evidence="1 17">
        <name>Mn(2+)</name>
        <dbReference type="ChEBI" id="CHEBI:29035"/>
    </cofactor>
</comment>
<evidence type="ECO:0000256" key="15">
    <source>
        <dbReference type="ARBA" id="ARBA00023180"/>
    </source>
</evidence>
<dbReference type="PANTHER" id="PTHR11675">
    <property type="entry name" value="N-ACETYLGALACTOSAMINYLTRANSFERASE"/>
    <property type="match status" value="1"/>
</dbReference>
<comment type="subcellular location">
    <subcellularLocation>
        <location evidence="2 17">Golgi apparatus membrane</location>
        <topology evidence="2 17">Single-pass type II membrane protein</topology>
    </subcellularLocation>
</comment>
<proteinExistence type="inferred from homology"/>
<dbReference type="InterPro" id="IPR029044">
    <property type="entry name" value="Nucleotide-diphossugar_trans"/>
</dbReference>
<sequence length="534" mass="60203">MPEQEGVTWPLPTPVPMKHVRPDYSQKRVGPGENGAGVFLEGKEKEKADEDMKVWFMNVVASDKISLDRSIPDVRLPECKKINYPLDLPTASVIIIFTDEAFSTLMRTVHSVINRSPLLLLEEIILLDDNSQREELKGKVDDYIKRFGGIVRVVRKNERQGLIRAKIAGAKEAKGDILVFLDSHCEANEGWLEPLLARIKEKRSAVLCPIIDYISAENMHYSGSPEVTSVGGFWWSLHFTWDPISKQEMQRRKTKTEPIRSPTMAGGLLAVDRKYFFDIGSYDPGMDIWGGENLELSFRVWMCGGTVEFIPCSHVGHIFRAGHPYNMTGPGGNKDVHGINSKRLAEVWMDDYKRLYYLHRADLKNKDAGDLKDRKALRKKLNCHDFKWYLTNVIPDKFILDENVKAYGALMNEASGLCLDTLQRDEKGVITLGIFSCQSGGSSAQVFSFAETGQLRRETTCATVSLVREEGNKGTVRMQKCAVRSDEWVLEDGLVKDVSNSLCLDVEGLKSGDDILVRSCSPGKKTQLWKFVKF</sequence>
<evidence type="ECO:0000256" key="4">
    <source>
        <dbReference type="ARBA" id="ARBA00005680"/>
    </source>
</evidence>
<keyword evidence="7" id="KW-0812">Transmembrane</keyword>
<dbReference type="UniPathway" id="UPA00378"/>
<accession>A0A0N5AKT2</accession>
<evidence type="ECO:0000313" key="19">
    <source>
        <dbReference type="Proteomes" id="UP000046393"/>
    </source>
</evidence>
<dbReference type="InterPro" id="IPR000772">
    <property type="entry name" value="Ricin_B_lectin"/>
</dbReference>
<dbReference type="InterPro" id="IPR045885">
    <property type="entry name" value="GalNAc-T"/>
</dbReference>
<dbReference type="GO" id="GO:0006493">
    <property type="term" value="P:protein O-linked glycosylation"/>
    <property type="evidence" value="ECO:0007669"/>
    <property type="project" value="TreeGrafter"/>
</dbReference>
<evidence type="ECO:0000313" key="20">
    <source>
        <dbReference type="WBParaSite" id="SMUV_0000511301-mRNA-1"/>
    </source>
</evidence>
<dbReference type="Gene3D" id="3.90.550.10">
    <property type="entry name" value="Spore Coat Polysaccharide Biosynthesis Protein SpsA, Chain A"/>
    <property type="match status" value="1"/>
</dbReference>
<dbReference type="Pfam" id="PF00652">
    <property type="entry name" value="Ricin_B_lectin"/>
    <property type="match status" value="1"/>
</dbReference>
<dbReference type="Pfam" id="PF00535">
    <property type="entry name" value="Glycos_transf_2"/>
    <property type="match status" value="1"/>
</dbReference>
<keyword evidence="16 17" id="KW-0464">Manganese</keyword>
<dbReference type="PROSITE" id="PS50231">
    <property type="entry name" value="RICIN_B_LECTIN"/>
    <property type="match status" value="1"/>
</dbReference>
<dbReference type="EC" id="2.4.1.-" evidence="17"/>
<keyword evidence="9 17" id="KW-0430">Lectin</keyword>
<evidence type="ECO:0000256" key="3">
    <source>
        <dbReference type="ARBA" id="ARBA00004922"/>
    </source>
</evidence>
<dbReference type="GO" id="GO:0000139">
    <property type="term" value="C:Golgi membrane"/>
    <property type="evidence" value="ECO:0007669"/>
    <property type="project" value="UniProtKB-SubCell"/>
</dbReference>
<dbReference type="Gene3D" id="2.80.10.50">
    <property type="match status" value="1"/>
</dbReference>
<evidence type="ECO:0000256" key="5">
    <source>
        <dbReference type="ARBA" id="ARBA00022676"/>
    </source>
</evidence>
<evidence type="ECO:0000256" key="1">
    <source>
        <dbReference type="ARBA" id="ARBA00001936"/>
    </source>
</evidence>
<comment type="similarity">
    <text evidence="4 17">Belongs to the glycosyltransferase 2 family. GalNAc-T subfamily.</text>
</comment>
<evidence type="ECO:0000256" key="13">
    <source>
        <dbReference type="ARBA" id="ARBA00023136"/>
    </source>
</evidence>
<evidence type="ECO:0000256" key="7">
    <source>
        <dbReference type="ARBA" id="ARBA00022692"/>
    </source>
</evidence>
<dbReference type="PANTHER" id="PTHR11675:SF43">
    <property type="entry name" value="POLYPEPTIDE N-ACETYLGALACTOSAMINYLTRANSFERASE 1"/>
    <property type="match status" value="1"/>
</dbReference>
<feature type="domain" description="Ricin B lectin" evidence="18">
    <location>
        <begin position="405"/>
        <end position="532"/>
    </location>
</feature>
<evidence type="ECO:0000256" key="9">
    <source>
        <dbReference type="ARBA" id="ARBA00022734"/>
    </source>
</evidence>
<dbReference type="InterPro" id="IPR035992">
    <property type="entry name" value="Ricin_B-like_lectins"/>
</dbReference>
<dbReference type="GO" id="GO:0030246">
    <property type="term" value="F:carbohydrate binding"/>
    <property type="evidence" value="ECO:0007669"/>
    <property type="project" value="UniProtKB-KW"/>
</dbReference>
<evidence type="ECO:0000256" key="16">
    <source>
        <dbReference type="ARBA" id="ARBA00023211"/>
    </source>
</evidence>
<evidence type="ECO:0000256" key="2">
    <source>
        <dbReference type="ARBA" id="ARBA00004323"/>
    </source>
</evidence>
<evidence type="ECO:0000256" key="6">
    <source>
        <dbReference type="ARBA" id="ARBA00022679"/>
    </source>
</evidence>
<dbReference type="STRING" id="451379.A0A0N5AKT2"/>
<keyword evidence="8" id="KW-0479">Metal-binding</keyword>
<keyword evidence="12 17" id="KW-0333">Golgi apparatus</keyword>
<dbReference type="InterPro" id="IPR001173">
    <property type="entry name" value="Glyco_trans_2-like"/>
</dbReference>
<keyword evidence="11" id="KW-1133">Transmembrane helix</keyword>
<dbReference type="SUPFAM" id="SSF50370">
    <property type="entry name" value="Ricin B-like lectins"/>
    <property type="match status" value="1"/>
</dbReference>
<dbReference type="CDD" id="cd02510">
    <property type="entry name" value="pp-GalNAc-T"/>
    <property type="match status" value="1"/>
</dbReference>
<organism evidence="19 20">
    <name type="scientific">Syphacia muris</name>
    <dbReference type="NCBI Taxonomy" id="451379"/>
    <lineage>
        <taxon>Eukaryota</taxon>
        <taxon>Metazoa</taxon>
        <taxon>Ecdysozoa</taxon>
        <taxon>Nematoda</taxon>
        <taxon>Chromadorea</taxon>
        <taxon>Rhabditida</taxon>
        <taxon>Spirurina</taxon>
        <taxon>Oxyuridomorpha</taxon>
        <taxon>Oxyuroidea</taxon>
        <taxon>Oxyuridae</taxon>
        <taxon>Syphacia</taxon>
    </lineage>
</organism>
<keyword evidence="15" id="KW-0325">Glycoprotein</keyword>
<keyword evidence="6 17" id="KW-0808">Transferase</keyword>
<dbReference type="FunFam" id="3.90.550.10:FF:000021">
    <property type="entry name" value="Polypeptide N-acetylgalactosaminyltransferase"/>
    <property type="match status" value="1"/>
</dbReference>
<evidence type="ECO:0000256" key="10">
    <source>
        <dbReference type="ARBA" id="ARBA00022968"/>
    </source>
</evidence>
<dbReference type="Proteomes" id="UP000046393">
    <property type="component" value="Unplaced"/>
</dbReference>
<evidence type="ECO:0000256" key="14">
    <source>
        <dbReference type="ARBA" id="ARBA00023157"/>
    </source>
</evidence>
<protein>
    <recommendedName>
        <fullName evidence="17">Polypeptide N-acetylgalactosaminyltransferase</fullName>
        <ecNumber evidence="17">2.4.1.-</ecNumber>
    </recommendedName>
    <alternativeName>
        <fullName evidence="17">Protein-UDP acetylgalactosaminyltransferase</fullName>
    </alternativeName>
</protein>
<name>A0A0N5AKT2_9BILA</name>
<evidence type="ECO:0000256" key="11">
    <source>
        <dbReference type="ARBA" id="ARBA00022989"/>
    </source>
</evidence>
<evidence type="ECO:0000256" key="17">
    <source>
        <dbReference type="RuleBase" id="RU361242"/>
    </source>
</evidence>
<keyword evidence="5 17" id="KW-0328">Glycosyltransferase</keyword>
<dbReference type="WBParaSite" id="SMUV_0000511301-mRNA-1">
    <property type="protein sequence ID" value="SMUV_0000511301-mRNA-1"/>
    <property type="gene ID" value="SMUV_0000511301"/>
</dbReference>
<dbReference type="GO" id="GO:0004653">
    <property type="term" value="F:polypeptide N-acetylgalactosaminyltransferase activity"/>
    <property type="evidence" value="ECO:0007669"/>
    <property type="project" value="UniProtKB-ARBA"/>
</dbReference>
<reference evidence="20" key="1">
    <citation type="submission" date="2017-02" db="UniProtKB">
        <authorList>
            <consortium name="WormBaseParasite"/>
        </authorList>
    </citation>
    <scope>IDENTIFICATION</scope>
</reference>